<feature type="domain" description="Solute-binding protein family 5" evidence="5">
    <location>
        <begin position="88"/>
        <end position="451"/>
    </location>
</feature>
<evidence type="ECO:0000313" key="7">
    <source>
        <dbReference type="Proteomes" id="UP000469185"/>
    </source>
</evidence>
<feature type="chain" id="PRO_5039487414" description="Solute-binding protein family 5 domain-containing protein" evidence="4">
    <location>
        <begin position="19"/>
        <end position="537"/>
    </location>
</feature>
<dbReference type="Gene3D" id="3.10.105.10">
    <property type="entry name" value="Dipeptide-binding Protein, Domain 3"/>
    <property type="match status" value="1"/>
</dbReference>
<dbReference type="GO" id="GO:0042597">
    <property type="term" value="C:periplasmic space"/>
    <property type="evidence" value="ECO:0007669"/>
    <property type="project" value="UniProtKB-ARBA"/>
</dbReference>
<dbReference type="InterPro" id="IPR039424">
    <property type="entry name" value="SBP_5"/>
</dbReference>
<keyword evidence="3 4" id="KW-0732">Signal</keyword>
<dbReference type="PROSITE" id="PS51257">
    <property type="entry name" value="PROKAR_LIPOPROTEIN"/>
    <property type="match status" value="1"/>
</dbReference>
<evidence type="ECO:0000256" key="4">
    <source>
        <dbReference type="SAM" id="SignalP"/>
    </source>
</evidence>
<keyword evidence="7" id="KW-1185">Reference proteome</keyword>
<dbReference type="SUPFAM" id="SSF53850">
    <property type="entry name" value="Periplasmic binding protein-like II"/>
    <property type="match status" value="1"/>
</dbReference>
<evidence type="ECO:0000256" key="2">
    <source>
        <dbReference type="ARBA" id="ARBA00022448"/>
    </source>
</evidence>
<feature type="signal peptide" evidence="4">
    <location>
        <begin position="1"/>
        <end position="18"/>
    </location>
</feature>
<dbReference type="PANTHER" id="PTHR30290">
    <property type="entry name" value="PERIPLASMIC BINDING COMPONENT OF ABC TRANSPORTER"/>
    <property type="match status" value="1"/>
</dbReference>
<comment type="similarity">
    <text evidence="1">Belongs to the bacterial solute-binding protein 5 family.</text>
</comment>
<dbReference type="Gene3D" id="3.40.190.10">
    <property type="entry name" value="Periplasmic binding protein-like II"/>
    <property type="match status" value="1"/>
</dbReference>
<dbReference type="Pfam" id="PF00496">
    <property type="entry name" value="SBP_bac_5"/>
    <property type="match status" value="1"/>
</dbReference>
<evidence type="ECO:0000313" key="6">
    <source>
        <dbReference type="EMBL" id="NED96502.1"/>
    </source>
</evidence>
<keyword evidence="2" id="KW-0813">Transport</keyword>
<dbReference type="GO" id="GO:0015833">
    <property type="term" value="P:peptide transport"/>
    <property type="evidence" value="ECO:0007669"/>
    <property type="project" value="TreeGrafter"/>
</dbReference>
<dbReference type="PIRSF" id="PIRSF002741">
    <property type="entry name" value="MppA"/>
    <property type="match status" value="1"/>
</dbReference>
<evidence type="ECO:0000259" key="5">
    <source>
        <dbReference type="Pfam" id="PF00496"/>
    </source>
</evidence>
<name>A0A6N9YNF4_9ACTN</name>
<proteinExistence type="inferred from homology"/>
<organism evidence="6 7">
    <name type="scientific">Phytoactinopolyspora alkaliphila</name>
    <dbReference type="NCBI Taxonomy" id="1783498"/>
    <lineage>
        <taxon>Bacteria</taxon>
        <taxon>Bacillati</taxon>
        <taxon>Actinomycetota</taxon>
        <taxon>Actinomycetes</taxon>
        <taxon>Jiangellales</taxon>
        <taxon>Jiangellaceae</taxon>
        <taxon>Phytoactinopolyspora</taxon>
    </lineage>
</organism>
<sequence length="537" mass="59463">MRRITALCLATVVAVSVAACGGDDDRSAGQNNDSNGGDEQVLVVPVQSAPQSLNPNWQDDVGSYYVSGNIFSTLVILDWGVAEGTTAYGDLAESWEASEDGTTYTFTLRDGVTWHDGEAFSSADVLYTYQTVMDNDYPGAEVFAGATLSAPDESTFVVSFPEPNVSFIPLLAQVSNWYLKVLPQHIYDGEDWATSAANENPVGTGPFVFDSSGAQQATLTANPDHYLGEPEVDRLVLRVVPDASVANEAFNAGEYPYLPSQYVTSYEDIRRRLDTESGTRVIETPSTYGRDVIFNMTVEPFDDVDVRRAIAYAIDRAQISELAFRNLWEPAYTAGSPYVPTYLNEDATFPEYDPGEAERLLDEAGYPRGDNGTRFTMRFTNATQEDSRLIAEVLVEQLKAVGIDVQWETYDQATWSERVKAGGDWVTSTYFTRYGPDPEAYCEHFQTDANRNFGGYSNRQVDQACDDARQTTDETIRTAAYDLIQEQVVTDLPYINLFGQLRFSLADDAWQCLPVDECGFDQSLGWFGFRSVIPPGE</sequence>
<dbReference type="GO" id="GO:1904680">
    <property type="term" value="F:peptide transmembrane transporter activity"/>
    <property type="evidence" value="ECO:0007669"/>
    <property type="project" value="TreeGrafter"/>
</dbReference>
<dbReference type="InterPro" id="IPR030678">
    <property type="entry name" value="Peptide/Ni-bd"/>
</dbReference>
<accession>A0A6N9YNF4</accession>
<dbReference type="PANTHER" id="PTHR30290:SF9">
    <property type="entry name" value="OLIGOPEPTIDE-BINDING PROTEIN APPA"/>
    <property type="match status" value="1"/>
</dbReference>
<dbReference type="GO" id="GO:0043190">
    <property type="term" value="C:ATP-binding cassette (ABC) transporter complex"/>
    <property type="evidence" value="ECO:0007669"/>
    <property type="project" value="InterPro"/>
</dbReference>
<gene>
    <name evidence="6" type="ORF">G1H11_14425</name>
</gene>
<evidence type="ECO:0000256" key="3">
    <source>
        <dbReference type="ARBA" id="ARBA00022729"/>
    </source>
</evidence>
<dbReference type="EMBL" id="JAAGOB010000007">
    <property type="protein sequence ID" value="NED96502.1"/>
    <property type="molecule type" value="Genomic_DNA"/>
</dbReference>
<reference evidence="6 7" key="1">
    <citation type="submission" date="2020-02" db="EMBL/GenBank/DDBJ databases">
        <authorList>
            <person name="Li X.-J."/>
            <person name="Feng X.-M."/>
        </authorList>
    </citation>
    <scope>NUCLEOTIDE SEQUENCE [LARGE SCALE GENOMIC DNA]</scope>
    <source>
        <strain evidence="6 7">CGMCC 4.7225</strain>
    </source>
</reference>
<dbReference type="Proteomes" id="UP000469185">
    <property type="component" value="Unassembled WGS sequence"/>
</dbReference>
<protein>
    <recommendedName>
        <fullName evidence="5">Solute-binding protein family 5 domain-containing protein</fullName>
    </recommendedName>
</protein>
<dbReference type="InterPro" id="IPR000914">
    <property type="entry name" value="SBP_5_dom"/>
</dbReference>
<comment type="caution">
    <text evidence="6">The sequence shown here is derived from an EMBL/GenBank/DDBJ whole genome shotgun (WGS) entry which is preliminary data.</text>
</comment>
<dbReference type="RefSeq" id="WP_163819287.1">
    <property type="nucleotide sequence ID" value="NZ_JAAGOB010000007.1"/>
</dbReference>
<dbReference type="AlphaFoldDB" id="A0A6N9YNF4"/>
<evidence type="ECO:0000256" key="1">
    <source>
        <dbReference type="ARBA" id="ARBA00005695"/>
    </source>
</evidence>